<dbReference type="Gene3D" id="3.30.420.130">
    <property type="entry name" value="Dinitrogenase iron-molybdenum cofactor biosynthesis domain"/>
    <property type="match status" value="1"/>
</dbReference>
<evidence type="ECO:0000313" key="4">
    <source>
        <dbReference type="Proteomes" id="UP000461585"/>
    </source>
</evidence>
<dbReference type="PANTHER" id="PTHR42983:SF1">
    <property type="entry name" value="IRON-MOLYBDENUM PROTEIN"/>
    <property type="match status" value="1"/>
</dbReference>
<evidence type="ECO:0000313" key="3">
    <source>
        <dbReference type="EMBL" id="NDL66218.1"/>
    </source>
</evidence>
<reference evidence="3 4" key="1">
    <citation type="submission" date="2020-01" db="EMBL/GenBank/DDBJ databases">
        <title>Anaeroalcalibacter tamaniensis gen. nov., sp. nov., moderately halophilic strictly anaerobic fermenter bacterium from mud volcano of Taman peninsula.</title>
        <authorList>
            <person name="Frolova A."/>
            <person name="Merkel A.Y."/>
            <person name="Slobodkin A.I."/>
        </authorList>
    </citation>
    <scope>NUCLEOTIDE SEQUENCE [LARGE SCALE GENOMIC DNA]</scope>
    <source>
        <strain evidence="3 4">F-3ap</strain>
    </source>
</reference>
<dbReference type="EMBL" id="JAAEEH010000001">
    <property type="protein sequence ID" value="NDL66218.1"/>
    <property type="molecule type" value="Genomic_DNA"/>
</dbReference>
<dbReference type="InterPro" id="IPR036105">
    <property type="entry name" value="DiNase_FeMo-co_biosyn_sf"/>
</dbReference>
<dbReference type="InterPro" id="IPR033913">
    <property type="entry name" value="MTH1175_dom"/>
</dbReference>
<dbReference type="Proteomes" id="UP000461585">
    <property type="component" value="Unassembled WGS sequence"/>
</dbReference>
<dbReference type="PANTHER" id="PTHR42983">
    <property type="entry name" value="DINITROGENASE IRON-MOLYBDENUM COFACTOR PROTEIN-RELATED"/>
    <property type="match status" value="1"/>
</dbReference>
<gene>
    <name evidence="3" type="ORF">GXN74_00470</name>
</gene>
<comment type="caution">
    <text evidence="3">The sequence shown here is derived from an EMBL/GenBank/DDBJ whole genome shotgun (WGS) entry which is preliminary data.</text>
</comment>
<accession>A0A7X5HT69</accession>
<dbReference type="AlphaFoldDB" id="A0A7X5HT69"/>
<keyword evidence="4" id="KW-1185">Reference proteome</keyword>
<proteinExistence type="predicted"/>
<organism evidence="3 4">
    <name type="scientific">Anaerotalea alkaliphila</name>
    <dbReference type="NCBI Taxonomy" id="2662126"/>
    <lineage>
        <taxon>Bacteria</taxon>
        <taxon>Bacillati</taxon>
        <taxon>Bacillota</taxon>
        <taxon>Clostridia</taxon>
        <taxon>Eubacteriales</taxon>
        <taxon>Anaerotalea</taxon>
    </lineage>
</organism>
<dbReference type="InterPro" id="IPR003731">
    <property type="entry name" value="Di-Nase_FeMo-co_biosynth"/>
</dbReference>
<feature type="domain" description="Dinitrogenase iron-molybdenum cofactor biosynthesis" evidence="2">
    <location>
        <begin position="10"/>
        <end position="96"/>
    </location>
</feature>
<dbReference type="CDD" id="cd00851">
    <property type="entry name" value="MTH1175"/>
    <property type="match status" value="1"/>
</dbReference>
<dbReference type="RefSeq" id="WP_162368945.1">
    <property type="nucleotide sequence ID" value="NZ_JAAEEH010000001.1"/>
</dbReference>
<dbReference type="Pfam" id="PF02579">
    <property type="entry name" value="Nitro_FeMo-Co"/>
    <property type="match status" value="1"/>
</dbReference>
<sequence length="136" mass="14467">MKIAITLEQGSVSQKFGHCEGFRLCTVEEGKCRESVFVPNPGHAPGRIPAFLVEQGVQTVISGGMGEGALGYFSGAGVDVVLGVEGSWESALQGYLDGTLAGGPNLHGKPGGKKPEMPEDFNRELYNKRARCQFPQ</sequence>
<feature type="region of interest" description="Disordered" evidence="1">
    <location>
        <begin position="100"/>
        <end position="119"/>
    </location>
</feature>
<protein>
    <submittedName>
        <fullName evidence="3">Dinitrogenase iron-molybdenum cofactor</fullName>
    </submittedName>
</protein>
<name>A0A7X5HT69_9FIRM</name>
<evidence type="ECO:0000259" key="2">
    <source>
        <dbReference type="Pfam" id="PF02579"/>
    </source>
</evidence>
<dbReference type="SUPFAM" id="SSF53146">
    <property type="entry name" value="Nitrogenase accessory factor-like"/>
    <property type="match status" value="1"/>
</dbReference>
<evidence type="ECO:0000256" key="1">
    <source>
        <dbReference type="SAM" id="MobiDB-lite"/>
    </source>
</evidence>